<gene>
    <name evidence="2" type="ORF">K444DRAFT_664933</name>
</gene>
<dbReference type="Pfam" id="PF09994">
    <property type="entry name" value="T6SS_Tle1-like_cat"/>
    <property type="match status" value="1"/>
</dbReference>
<dbReference type="PANTHER" id="PTHR33840">
    <property type="match status" value="1"/>
</dbReference>
<dbReference type="RefSeq" id="XP_024734705.1">
    <property type="nucleotide sequence ID" value="XM_024887028.1"/>
</dbReference>
<dbReference type="InterPro" id="IPR018712">
    <property type="entry name" value="Tle1-like_cat"/>
</dbReference>
<name>A0A2J6T437_9HELO</name>
<protein>
    <recommendedName>
        <fullName evidence="1">T6SS Phospholipase effector Tle1-like catalytic domain-containing protein</fullName>
    </recommendedName>
</protein>
<dbReference type="EMBL" id="KZ613843">
    <property type="protein sequence ID" value="PMD57801.1"/>
    <property type="molecule type" value="Genomic_DNA"/>
</dbReference>
<organism evidence="2 3">
    <name type="scientific">Hyaloscypha bicolor E</name>
    <dbReference type="NCBI Taxonomy" id="1095630"/>
    <lineage>
        <taxon>Eukaryota</taxon>
        <taxon>Fungi</taxon>
        <taxon>Dikarya</taxon>
        <taxon>Ascomycota</taxon>
        <taxon>Pezizomycotina</taxon>
        <taxon>Leotiomycetes</taxon>
        <taxon>Helotiales</taxon>
        <taxon>Hyaloscyphaceae</taxon>
        <taxon>Hyaloscypha</taxon>
        <taxon>Hyaloscypha bicolor</taxon>
    </lineage>
</organism>
<dbReference type="OrthoDB" id="3511947at2759"/>
<evidence type="ECO:0000313" key="2">
    <source>
        <dbReference type="EMBL" id="PMD57801.1"/>
    </source>
</evidence>
<dbReference type="PANTHER" id="PTHR33840:SF1">
    <property type="entry name" value="TLE1 PHOSPHOLIPASE DOMAIN-CONTAINING PROTEIN"/>
    <property type="match status" value="1"/>
</dbReference>
<feature type="domain" description="T6SS Phospholipase effector Tle1-like catalytic" evidence="1">
    <location>
        <begin position="11"/>
        <end position="284"/>
    </location>
</feature>
<evidence type="ECO:0000313" key="3">
    <source>
        <dbReference type="Proteomes" id="UP000235371"/>
    </source>
</evidence>
<dbReference type="GeneID" id="36595104"/>
<accession>A0A2J6T437</accession>
<dbReference type="STRING" id="1095630.A0A2J6T437"/>
<evidence type="ECO:0000259" key="1">
    <source>
        <dbReference type="Pfam" id="PF09994"/>
    </source>
</evidence>
<keyword evidence="3" id="KW-1185">Reference proteome</keyword>
<reference evidence="2 3" key="1">
    <citation type="submission" date="2016-04" db="EMBL/GenBank/DDBJ databases">
        <title>A degradative enzymes factory behind the ericoid mycorrhizal symbiosis.</title>
        <authorList>
            <consortium name="DOE Joint Genome Institute"/>
            <person name="Martino E."/>
            <person name="Morin E."/>
            <person name="Grelet G."/>
            <person name="Kuo A."/>
            <person name="Kohler A."/>
            <person name="Daghino S."/>
            <person name="Barry K."/>
            <person name="Choi C."/>
            <person name="Cichocki N."/>
            <person name="Clum A."/>
            <person name="Copeland A."/>
            <person name="Hainaut M."/>
            <person name="Haridas S."/>
            <person name="Labutti K."/>
            <person name="Lindquist E."/>
            <person name="Lipzen A."/>
            <person name="Khouja H.-R."/>
            <person name="Murat C."/>
            <person name="Ohm R."/>
            <person name="Olson A."/>
            <person name="Spatafora J."/>
            <person name="Veneault-Fourrey C."/>
            <person name="Henrissat B."/>
            <person name="Grigoriev I."/>
            <person name="Martin F."/>
            <person name="Perotto S."/>
        </authorList>
    </citation>
    <scope>NUCLEOTIDE SEQUENCE [LARGE SCALE GENOMIC DNA]</scope>
    <source>
        <strain evidence="2 3">E</strain>
    </source>
</reference>
<proteinExistence type="predicted"/>
<sequence>MASDSIPNPTRRLIICCDGTSQDAFKVVESRSKLRTNISTLARAIKTKTDGGIEQIVFYQAGVGTIRTEQFGGGVFGWGLLRHVREAYGFLAHNYRPGDEIFFFGFSRGGYTARSICELVCRLGILTELGMDEFPTIIGDFYKKKKRENKDPKEYEEWKKEVEKGRDQFIEDKYLHKEKVNVVAIGCFDTVGFEEVVGNHVWGEDYTFHNMALPRGIKHAFHALSLDEKRGPFKPTLWFLYDLEGEAAQPNLNQVWFAGDHSDIGGGYLRHDLADITLLWMVDQCAEAKILEFDEDYIKKVCVCDKPNPFKVPSVGENSGNKRWAYGYRHDSYEFASLRYIRNLWRWAPIVGRTPRTPMEYKALSKVRPGFWPETAEFIHETVVLRSEEEEMRYKSSGLKGWGKPVEKNKVTENGENAGRKVVSKEVRRLKEGADGVAKQEKVVLEMRMMELGKLEKELRKWKDYPDIQNIPAEEHGVAVCV</sequence>
<dbReference type="AlphaFoldDB" id="A0A2J6T437"/>
<dbReference type="Proteomes" id="UP000235371">
    <property type="component" value="Unassembled WGS sequence"/>
</dbReference>
<dbReference type="InParanoid" id="A0A2J6T437"/>